<comment type="caution">
    <text evidence="9">The sequence shown here is derived from an EMBL/GenBank/DDBJ whole genome shotgun (WGS) entry which is preliminary data.</text>
</comment>
<name>I3IJ11_9BACT</name>
<dbReference type="InterPro" id="IPR036425">
    <property type="entry name" value="MoaB/Mog-like_dom_sf"/>
</dbReference>
<dbReference type="eggNOG" id="COG0521">
    <property type="taxonomic scope" value="Bacteria"/>
</dbReference>
<dbReference type="GO" id="GO:0061598">
    <property type="term" value="F:molybdopterin adenylyltransferase activity"/>
    <property type="evidence" value="ECO:0007669"/>
    <property type="project" value="UniProtKB-EC"/>
</dbReference>
<dbReference type="PIRSF" id="PIRSF006443">
    <property type="entry name" value="MoaB"/>
    <property type="match status" value="1"/>
</dbReference>
<dbReference type="PROSITE" id="PS01078">
    <property type="entry name" value="MOCF_BIOSYNTHESIS_1"/>
    <property type="match status" value="1"/>
</dbReference>
<reference evidence="9 10" key="1">
    <citation type="journal article" date="2012" name="FEBS Lett.">
        <title>Anammox organism KSU-1 expresses a NirK-type copper-containing nitrite reductase instead of a NirS-type with cytochrome cd1.</title>
        <authorList>
            <person name="Hira D."/>
            <person name="Toh H."/>
            <person name="Migita C.T."/>
            <person name="Okubo H."/>
            <person name="Nishiyama T."/>
            <person name="Hattori M."/>
            <person name="Furukawa K."/>
            <person name="Fujii T."/>
        </authorList>
    </citation>
    <scope>NUCLEOTIDE SEQUENCE [LARGE SCALE GENOMIC DNA]</scope>
</reference>
<evidence type="ECO:0000256" key="6">
    <source>
        <dbReference type="ARBA" id="ARBA00058212"/>
    </source>
</evidence>
<dbReference type="Pfam" id="PF00994">
    <property type="entry name" value="MoCF_biosynth"/>
    <property type="match status" value="1"/>
</dbReference>
<gene>
    <name evidence="9" type="ORF">KSU1_C0110</name>
</gene>
<dbReference type="PANTHER" id="PTHR43764:SF1">
    <property type="entry name" value="MOLYBDOPTERIN MOLYBDOTRANSFERASE"/>
    <property type="match status" value="1"/>
</dbReference>
<dbReference type="SMART" id="SM00852">
    <property type="entry name" value="MoCF_biosynth"/>
    <property type="match status" value="1"/>
</dbReference>
<evidence type="ECO:0000313" key="9">
    <source>
        <dbReference type="EMBL" id="GAB61706.1"/>
    </source>
</evidence>
<comment type="function">
    <text evidence="6">Catalyzes the adenylation of molybdopterin as part of the biosynthesis of the molybdenum-cofactor.</text>
</comment>
<dbReference type="OrthoDB" id="9784492at2"/>
<keyword evidence="10" id="KW-1185">Reference proteome</keyword>
<dbReference type="UniPathway" id="UPA00344"/>
<dbReference type="NCBIfam" id="TIGR00177">
    <property type="entry name" value="molyb_syn"/>
    <property type="match status" value="1"/>
</dbReference>
<dbReference type="InterPro" id="IPR001453">
    <property type="entry name" value="MoaB/Mog_dom"/>
</dbReference>
<evidence type="ECO:0000313" key="10">
    <source>
        <dbReference type="Proteomes" id="UP000002985"/>
    </source>
</evidence>
<dbReference type="CDD" id="cd00886">
    <property type="entry name" value="MogA_MoaB"/>
    <property type="match status" value="1"/>
</dbReference>
<dbReference type="GO" id="GO:0006777">
    <property type="term" value="P:Mo-molybdopterin cofactor biosynthetic process"/>
    <property type="evidence" value="ECO:0007669"/>
    <property type="project" value="UniProtKB-UniRule"/>
</dbReference>
<dbReference type="InterPro" id="IPR008284">
    <property type="entry name" value="MoCF_biosynth_CS"/>
</dbReference>
<organism evidence="9 10">
    <name type="scientific">Candidatus Jettenia caeni</name>
    <dbReference type="NCBI Taxonomy" id="247490"/>
    <lineage>
        <taxon>Bacteria</taxon>
        <taxon>Pseudomonadati</taxon>
        <taxon>Planctomycetota</taxon>
        <taxon>Candidatus Brocadiia</taxon>
        <taxon>Candidatus Brocadiales</taxon>
        <taxon>Candidatus Brocadiaceae</taxon>
        <taxon>Candidatus Jettenia</taxon>
    </lineage>
</organism>
<dbReference type="InterPro" id="IPR012245">
    <property type="entry name" value="MoaB"/>
</dbReference>
<dbReference type="Gene3D" id="3.40.980.10">
    <property type="entry name" value="MoaB/Mog-like domain"/>
    <property type="match status" value="1"/>
</dbReference>
<comment type="pathway">
    <text evidence="1 7">Cofactor biosynthesis; molybdopterin biosynthesis.</text>
</comment>
<proteinExistence type="inferred from homology"/>
<comment type="catalytic activity">
    <reaction evidence="5">
        <text>molybdopterin + ATP + H(+) = adenylyl-molybdopterin + diphosphate</text>
        <dbReference type="Rhea" id="RHEA:31331"/>
        <dbReference type="ChEBI" id="CHEBI:15378"/>
        <dbReference type="ChEBI" id="CHEBI:30616"/>
        <dbReference type="ChEBI" id="CHEBI:33019"/>
        <dbReference type="ChEBI" id="CHEBI:58698"/>
        <dbReference type="ChEBI" id="CHEBI:62727"/>
        <dbReference type="EC" id="2.7.7.75"/>
    </reaction>
</comment>
<evidence type="ECO:0000259" key="8">
    <source>
        <dbReference type="SMART" id="SM00852"/>
    </source>
</evidence>
<keyword evidence="4 7" id="KW-0501">Molybdenum cofactor biosynthesis</keyword>
<evidence type="ECO:0000256" key="4">
    <source>
        <dbReference type="ARBA" id="ARBA00023150"/>
    </source>
</evidence>
<evidence type="ECO:0000256" key="7">
    <source>
        <dbReference type="PIRNR" id="PIRNR006443"/>
    </source>
</evidence>
<evidence type="ECO:0000256" key="3">
    <source>
        <dbReference type="ARBA" id="ARBA00015262"/>
    </source>
</evidence>
<dbReference type="InterPro" id="IPR051920">
    <property type="entry name" value="MPT_Adenylyltrnsfr/MoaC-Rel"/>
</dbReference>
<dbReference type="SUPFAM" id="SSF53218">
    <property type="entry name" value="Molybdenum cofactor biosynthesis proteins"/>
    <property type="match status" value="1"/>
</dbReference>
<dbReference type="STRING" id="247490.KSU1_C0110"/>
<protein>
    <recommendedName>
        <fullName evidence="3 7">Molybdenum cofactor biosynthesis protein B</fullName>
    </recommendedName>
</protein>
<comment type="similarity">
    <text evidence="2 7">Belongs to the MoaB/Mog family.</text>
</comment>
<accession>I3IJ11</accession>
<evidence type="ECO:0000256" key="1">
    <source>
        <dbReference type="ARBA" id="ARBA00005046"/>
    </source>
</evidence>
<dbReference type="Proteomes" id="UP000002985">
    <property type="component" value="Unassembled WGS sequence"/>
</dbReference>
<evidence type="ECO:0000256" key="5">
    <source>
        <dbReference type="ARBA" id="ARBA00051131"/>
    </source>
</evidence>
<dbReference type="AlphaFoldDB" id="I3IJ11"/>
<comment type="function">
    <text evidence="7">May be involved in the biosynthesis of molybdopterin.</text>
</comment>
<sequence length="165" mass="17859">MIQAAILTLSDKGFRGEREDKSGEVIRNMLMGIDAVVAAYEIIPDEKELITKKLLEFAEKSDLIITTGGTGVGPRDVTPEATRAIIEKELPGFAEAMRMEGLRHTPRAMGSRAIAGIYKQTLIINLPGSPKGVAENLAVVLPVIQHTIGLIKGNVSDCAKDREKH</sequence>
<feature type="domain" description="MoaB/Mog" evidence="8">
    <location>
        <begin position="5"/>
        <end position="147"/>
    </location>
</feature>
<dbReference type="PANTHER" id="PTHR43764">
    <property type="entry name" value="MOLYBDENUM COFACTOR BIOSYNTHESIS"/>
    <property type="match status" value="1"/>
</dbReference>
<evidence type="ECO:0000256" key="2">
    <source>
        <dbReference type="ARBA" id="ARBA00006112"/>
    </source>
</evidence>
<dbReference type="EMBL" id="BAFH01000003">
    <property type="protein sequence ID" value="GAB61706.1"/>
    <property type="molecule type" value="Genomic_DNA"/>
</dbReference>